<protein>
    <submittedName>
        <fullName evidence="2">Uncharacterized protein</fullName>
    </submittedName>
</protein>
<feature type="transmembrane region" description="Helical" evidence="1">
    <location>
        <begin position="6"/>
        <end position="27"/>
    </location>
</feature>
<keyword evidence="3" id="KW-1185">Reference proteome</keyword>
<dbReference type="Proteomes" id="UP001177212">
    <property type="component" value="Unassembled WGS sequence"/>
</dbReference>
<name>A0ABT9FDK6_9GAMM</name>
<reference evidence="2" key="1">
    <citation type="submission" date="2023-07" db="EMBL/GenBank/DDBJ databases">
        <title>Genome content predicts the carbon catabolic preferences of heterotrophic bacteria.</title>
        <authorList>
            <person name="Gralka M."/>
        </authorList>
    </citation>
    <scope>NUCLEOTIDE SEQUENCE</scope>
    <source>
        <strain evidence="2">4G09</strain>
    </source>
</reference>
<keyword evidence="1" id="KW-0812">Transmembrane</keyword>
<organism evidence="2 3">
    <name type="scientific">Pseudoalteromonas marina</name>
    <dbReference type="NCBI Taxonomy" id="267375"/>
    <lineage>
        <taxon>Bacteria</taxon>
        <taxon>Pseudomonadati</taxon>
        <taxon>Pseudomonadota</taxon>
        <taxon>Gammaproteobacteria</taxon>
        <taxon>Alteromonadales</taxon>
        <taxon>Pseudoalteromonadaceae</taxon>
        <taxon>Pseudoalteromonas</taxon>
    </lineage>
</organism>
<keyword evidence="1" id="KW-0472">Membrane</keyword>
<dbReference type="EMBL" id="JAUYVT010000007">
    <property type="protein sequence ID" value="MDP2564855.1"/>
    <property type="molecule type" value="Genomic_DNA"/>
</dbReference>
<comment type="caution">
    <text evidence="2">The sequence shown here is derived from an EMBL/GenBank/DDBJ whole genome shotgun (WGS) entry which is preliminary data.</text>
</comment>
<evidence type="ECO:0000313" key="3">
    <source>
        <dbReference type="Proteomes" id="UP001177212"/>
    </source>
</evidence>
<keyword evidence="1" id="KW-1133">Transmembrane helix</keyword>
<dbReference type="RefSeq" id="WP_193330568.1">
    <property type="nucleotide sequence ID" value="NZ_JAUYVT010000007.1"/>
</dbReference>
<feature type="transmembrane region" description="Helical" evidence="1">
    <location>
        <begin position="65"/>
        <end position="84"/>
    </location>
</feature>
<proteinExistence type="predicted"/>
<gene>
    <name evidence="2" type="ORF">Q8W34_09435</name>
</gene>
<sequence>MTHGGAGAIFPLLALLVLALPIILFWVFRGSGNFQKRRLIGFSQLAVLALSIVLFFTGIEQLQSIGFGTAFIILLSMLFTPVIFKNRV</sequence>
<evidence type="ECO:0000256" key="1">
    <source>
        <dbReference type="SAM" id="Phobius"/>
    </source>
</evidence>
<accession>A0ABT9FDK6</accession>
<feature type="transmembrane region" description="Helical" evidence="1">
    <location>
        <begin position="39"/>
        <end position="59"/>
    </location>
</feature>
<evidence type="ECO:0000313" key="2">
    <source>
        <dbReference type="EMBL" id="MDP2564855.1"/>
    </source>
</evidence>